<proteinExistence type="predicted"/>
<evidence type="ECO:0000313" key="2">
    <source>
        <dbReference type="Proteomes" id="UP000010467"/>
    </source>
</evidence>
<evidence type="ECO:0000313" key="1">
    <source>
        <dbReference type="EMBL" id="AFZ67269.1"/>
    </source>
</evidence>
<dbReference type="eggNOG" id="COG1694">
    <property type="taxonomic scope" value="Bacteria"/>
</dbReference>
<dbReference type="Gene3D" id="1.10.287.1080">
    <property type="entry name" value="MazG-like"/>
    <property type="match status" value="1"/>
</dbReference>
<dbReference type="HOGENOM" id="CLU_142229_2_0_0"/>
<dbReference type="AlphaFoldDB" id="L0A1D9"/>
<keyword evidence="2" id="KW-1185">Reference proteome</keyword>
<organism evidence="1 2">
    <name type="scientific">Deinococcus peraridilitoris (strain DSM 19664 / LMG 22246 / CIP 109416 / KR-200)</name>
    <dbReference type="NCBI Taxonomy" id="937777"/>
    <lineage>
        <taxon>Bacteria</taxon>
        <taxon>Thermotogati</taxon>
        <taxon>Deinococcota</taxon>
        <taxon>Deinococci</taxon>
        <taxon>Deinococcales</taxon>
        <taxon>Deinococcaceae</taxon>
        <taxon>Deinococcus</taxon>
    </lineage>
</organism>
<accession>L0A1D9</accession>
<dbReference type="OrthoDB" id="9807397at2"/>
<reference evidence="2" key="1">
    <citation type="submission" date="2012-03" db="EMBL/GenBank/DDBJ databases">
        <title>Complete sequence of chromosome of Deinococcus peraridilitoris DSM 19664.</title>
        <authorList>
            <person name="Lucas S."/>
            <person name="Copeland A."/>
            <person name="Lapidus A."/>
            <person name="Glavina del Rio T."/>
            <person name="Dalin E."/>
            <person name="Tice H."/>
            <person name="Bruce D."/>
            <person name="Goodwin L."/>
            <person name="Pitluck S."/>
            <person name="Peters L."/>
            <person name="Mikhailova N."/>
            <person name="Lu M."/>
            <person name="Kyrpides N."/>
            <person name="Mavromatis K."/>
            <person name="Ivanova N."/>
            <person name="Brettin T."/>
            <person name="Detter J.C."/>
            <person name="Han C."/>
            <person name="Larimer F."/>
            <person name="Land M."/>
            <person name="Hauser L."/>
            <person name="Markowitz V."/>
            <person name="Cheng J.-F."/>
            <person name="Hugenholtz P."/>
            <person name="Woyke T."/>
            <person name="Wu D."/>
            <person name="Pukall R."/>
            <person name="Steenblock K."/>
            <person name="Brambilla E."/>
            <person name="Klenk H.-P."/>
            <person name="Eisen J.A."/>
        </authorList>
    </citation>
    <scope>NUCLEOTIDE SEQUENCE [LARGE SCALE GENOMIC DNA]</scope>
    <source>
        <strain evidence="2">DSM 19664 / LMG 22246 / CIP 109416 / KR-200</strain>
    </source>
</reference>
<sequence>MPSEAQESTAAFLKAHHLEAGPVTRLLDLLSELGEVAKAHLNATDYGARPFVPGEQWAGELGDTYFSLLCLAHASGVDLDAALHVVLAKYRRRLEQQGHTGSGR</sequence>
<dbReference type="EMBL" id="CP003382">
    <property type="protein sequence ID" value="AFZ67269.1"/>
    <property type="molecule type" value="Genomic_DNA"/>
</dbReference>
<dbReference type="PATRIC" id="fig|937777.3.peg.1752"/>
<dbReference type="STRING" id="937777.Deipe_1750"/>
<protein>
    <submittedName>
        <fullName evidence="1">Putative pyrophosphatase</fullName>
    </submittedName>
</protein>
<name>L0A1D9_DEIPD</name>
<dbReference type="KEGG" id="dpd:Deipe_1750"/>
<gene>
    <name evidence="1" type="ordered locus">Deipe_1750</name>
</gene>
<dbReference type="SUPFAM" id="SSF101386">
    <property type="entry name" value="all-alpha NTP pyrophosphatases"/>
    <property type="match status" value="1"/>
</dbReference>
<dbReference type="Proteomes" id="UP000010467">
    <property type="component" value="Chromosome"/>
</dbReference>